<dbReference type="SMART" id="SM00382">
    <property type="entry name" value="AAA"/>
    <property type="match status" value="1"/>
</dbReference>
<name>A0A315ZPV7_9FIRM</name>
<dbReference type="AlphaFoldDB" id="A0A315ZPV7"/>
<feature type="domain" description="ABC transporter" evidence="4">
    <location>
        <begin position="1"/>
        <end position="229"/>
    </location>
</feature>
<dbReference type="GO" id="GO:0005524">
    <property type="term" value="F:ATP binding"/>
    <property type="evidence" value="ECO:0007669"/>
    <property type="project" value="UniProtKB-KW"/>
</dbReference>
<dbReference type="Pfam" id="PF00005">
    <property type="entry name" value="ABC_tran"/>
    <property type="match status" value="1"/>
</dbReference>
<dbReference type="SUPFAM" id="SSF52540">
    <property type="entry name" value="P-loop containing nucleoside triphosphate hydrolases"/>
    <property type="match status" value="1"/>
</dbReference>
<evidence type="ECO:0000313" key="5">
    <source>
        <dbReference type="EMBL" id="SUQ15935.1"/>
    </source>
</evidence>
<organism evidence="5 6">
    <name type="scientific">Faecalicatena contorta</name>
    <dbReference type="NCBI Taxonomy" id="39482"/>
    <lineage>
        <taxon>Bacteria</taxon>
        <taxon>Bacillati</taxon>
        <taxon>Bacillota</taxon>
        <taxon>Clostridia</taxon>
        <taxon>Lachnospirales</taxon>
        <taxon>Lachnospiraceae</taxon>
        <taxon>Faecalicatena</taxon>
    </lineage>
</organism>
<dbReference type="OrthoDB" id="9802264at2"/>
<gene>
    <name evidence="5" type="ORF">SAMN05216529_11846</name>
</gene>
<accession>A0A315ZPV7</accession>
<keyword evidence="1" id="KW-0813">Transport</keyword>
<dbReference type="PANTHER" id="PTHR42781:SF4">
    <property type="entry name" value="SPERMIDINE_PUTRESCINE IMPORT ATP-BINDING PROTEIN POTA"/>
    <property type="match status" value="1"/>
</dbReference>
<reference evidence="6" key="1">
    <citation type="submission" date="2017-07" db="EMBL/GenBank/DDBJ databases">
        <authorList>
            <person name="Varghese N."/>
            <person name="Submissions S."/>
        </authorList>
    </citation>
    <scope>NUCLEOTIDE SEQUENCE [LARGE SCALE GENOMIC DNA]</scope>
    <source>
        <strain evidence="6">NLAE-zl-C134</strain>
    </source>
</reference>
<evidence type="ECO:0000313" key="6">
    <source>
        <dbReference type="Proteomes" id="UP000254051"/>
    </source>
</evidence>
<sequence>MSLYCEIRKKLKNFVLDIKFEAEDETIALMGASGCGKSMTLRCIAGIEEPDSGKIVINGKTVFDSNKKISLPPQKRKTGYLFQDYALFPNMTVRKNICTVLTKKRRGELDAIMNAFHLEGLEDQYPAQLSGGQKQRCALARMMVSKPEIIMLDEPFSALDSYLRWKMEQEVVTAIEKFGKTVLFVSHDRDEVYRISNRVVVMEDGRNEPIACRRKLYHHPETYADALLTGCKNICPVVVDAGRVIAPEFGLEFKQESAEKEIAFVGIRAKLIQPAHRIVEKNDVLFLNYEIISVTEGVFSIILMVKPECSKGMLRWEMPKNMFEELHLYPSILAIPKEDILLLTG</sequence>
<dbReference type="EMBL" id="UHJJ01000018">
    <property type="protein sequence ID" value="SUQ15935.1"/>
    <property type="molecule type" value="Genomic_DNA"/>
</dbReference>
<dbReference type="GO" id="GO:0016887">
    <property type="term" value="F:ATP hydrolysis activity"/>
    <property type="evidence" value="ECO:0007669"/>
    <property type="project" value="InterPro"/>
</dbReference>
<dbReference type="InterPro" id="IPR003593">
    <property type="entry name" value="AAA+_ATPase"/>
</dbReference>
<evidence type="ECO:0000256" key="1">
    <source>
        <dbReference type="ARBA" id="ARBA00022448"/>
    </source>
</evidence>
<keyword evidence="6" id="KW-1185">Reference proteome</keyword>
<dbReference type="InterPro" id="IPR027417">
    <property type="entry name" value="P-loop_NTPase"/>
</dbReference>
<evidence type="ECO:0000256" key="2">
    <source>
        <dbReference type="ARBA" id="ARBA00022741"/>
    </source>
</evidence>
<dbReference type="PROSITE" id="PS50893">
    <property type="entry name" value="ABC_TRANSPORTER_2"/>
    <property type="match status" value="1"/>
</dbReference>
<evidence type="ECO:0000259" key="4">
    <source>
        <dbReference type="PROSITE" id="PS50893"/>
    </source>
</evidence>
<keyword evidence="2" id="KW-0547">Nucleotide-binding</keyword>
<proteinExistence type="predicted"/>
<keyword evidence="3 5" id="KW-0067">ATP-binding</keyword>
<evidence type="ECO:0000256" key="3">
    <source>
        <dbReference type="ARBA" id="ARBA00022840"/>
    </source>
</evidence>
<dbReference type="Proteomes" id="UP000254051">
    <property type="component" value="Unassembled WGS sequence"/>
</dbReference>
<dbReference type="PANTHER" id="PTHR42781">
    <property type="entry name" value="SPERMIDINE/PUTRESCINE IMPORT ATP-BINDING PROTEIN POTA"/>
    <property type="match status" value="1"/>
</dbReference>
<dbReference type="Gene3D" id="3.40.50.300">
    <property type="entry name" value="P-loop containing nucleotide triphosphate hydrolases"/>
    <property type="match status" value="1"/>
</dbReference>
<protein>
    <submittedName>
        <fullName evidence="5">Molybdate transport system ATP-binding protein</fullName>
    </submittedName>
</protein>
<dbReference type="InterPro" id="IPR050093">
    <property type="entry name" value="ABC_SmlMolc_Importer"/>
</dbReference>
<dbReference type="InterPro" id="IPR003439">
    <property type="entry name" value="ABC_transporter-like_ATP-bd"/>
</dbReference>